<accession>A0A6G1EAD3</accession>
<protein>
    <submittedName>
        <fullName evidence="2">Uncharacterized protein</fullName>
    </submittedName>
</protein>
<organism evidence="2 3">
    <name type="scientific">Oryza meyeriana var. granulata</name>
    <dbReference type="NCBI Taxonomy" id="110450"/>
    <lineage>
        <taxon>Eukaryota</taxon>
        <taxon>Viridiplantae</taxon>
        <taxon>Streptophyta</taxon>
        <taxon>Embryophyta</taxon>
        <taxon>Tracheophyta</taxon>
        <taxon>Spermatophyta</taxon>
        <taxon>Magnoliopsida</taxon>
        <taxon>Liliopsida</taxon>
        <taxon>Poales</taxon>
        <taxon>Poaceae</taxon>
        <taxon>BOP clade</taxon>
        <taxon>Oryzoideae</taxon>
        <taxon>Oryzeae</taxon>
        <taxon>Oryzinae</taxon>
        <taxon>Oryza</taxon>
        <taxon>Oryza meyeriana</taxon>
    </lineage>
</organism>
<reference evidence="2 3" key="1">
    <citation type="submission" date="2019-11" db="EMBL/GenBank/DDBJ databases">
        <title>Whole genome sequence of Oryza granulata.</title>
        <authorList>
            <person name="Li W."/>
        </authorList>
    </citation>
    <scope>NUCLEOTIDE SEQUENCE [LARGE SCALE GENOMIC DNA]</scope>
    <source>
        <strain evidence="3">cv. Menghai</strain>
        <tissue evidence="2">Leaf</tissue>
    </source>
</reference>
<feature type="region of interest" description="Disordered" evidence="1">
    <location>
        <begin position="1"/>
        <end position="34"/>
    </location>
</feature>
<keyword evidence="3" id="KW-1185">Reference proteome</keyword>
<sequence>MEEEDGEQGIRIVKPDSLPHASEVEVDSPPPHGVGWYEVRMATRVKEDDDEQGGVRMVKPR</sequence>
<comment type="caution">
    <text evidence="2">The sequence shown here is derived from an EMBL/GenBank/DDBJ whole genome shotgun (WGS) entry which is preliminary data.</text>
</comment>
<dbReference type="AlphaFoldDB" id="A0A6G1EAD3"/>
<dbReference type="EMBL" id="SPHZ02000004">
    <property type="protein sequence ID" value="KAF0921709.1"/>
    <property type="molecule type" value="Genomic_DNA"/>
</dbReference>
<name>A0A6G1EAD3_9ORYZ</name>
<evidence type="ECO:0000313" key="2">
    <source>
        <dbReference type="EMBL" id="KAF0921709.1"/>
    </source>
</evidence>
<evidence type="ECO:0000256" key="1">
    <source>
        <dbReference type="SAM" id="MobiDB-lite"/>
    </source>
</evidence>
<proteinExistence type="predicted"/>
<gene>
    <name evidence="2" type="ORF">E2562_016983</name>
</gene>
<evidence type="ECO:0000313" key="3">
    <source>
        <dbReference type="Proteomes" id="UP000479710"/>
    </source>
</evidence>
<dbReference type="Proteomes" id="UP000479710">
    <property type="component" value="Unassembled WGS sequence"/>
</dbReference>